<gene>
    <name evidence="1" type="ORF">C4F49_15195</name>
</gene>
<dbReference type="RefSeq" id="WP_196936882.1">
    <property type="nucleotide sequence ID" value="NZ_MU158698.1"/>
</dbReference>
<keyword evidence="2" id="KW-1185">Reference proteome</keyword>
<protein>
    <submittedName>
        <fullName evidence="1">Uncharacterized protein</fullName>
    </submittedName>
</protein>
<reference evidence="1" key="1">
    <citation type="submission" date="2018-02" db="EMBL/GenBank/DDBJ databases">
        <authorList>
            <person name="Vasarhelyi B.M."/>
            <person name="Deshmukh S."/>
            <person name="Balint B."/>
            <person name="Kukolya J."/>
        </authorList>
    </citation>
    <scope>NUCLEOTIDE SEQUENCE</scope>
    <source>
        <strain evidence="1">KB22</strain>
    </source>
</reference>
<accession>A0A928V1P3</accession>
<comment type="caution">
    <text evidence="1">The sequence shown here is derived from an EMBL/GenBank/DDBJ whole genome shotgun (WGS) entry which is preliminary data.</text>
</comment>
<evidence type="ECO:0000313" key="1">
    <source>
        <dbReference type="EMBL" id="MBE8715029.1"/>
    </source>
</evidence>
<dbReference type="EMBL" id="PRDK01000009">
    <property type="protein sequence ID" value="MBE8715029.1"/>
    <property type="molecule type" value="Genomic_DNA"/>
</dbReference>
<sequence>MKTIVHSFLFLFICSSAICQSSKSAYSLRNTEELTPVNVVLLLEKFEAKHGIKVIDNIRGQDSELRFAKLTPEIFIMVLSKSNWQEM</sequence>
<organism evidence="1 2">
    <name type="scientific">Sphingobacterium hungaricum</name>
    <dbReference type="NCBI Taxonomy" id="2082723"/>
    <lineage>
        <taxon>Bacteria</taxon>
        <taxon>Pseudomonadati</taxon>
        <taxon>Bacteroidota</taxon>
        <taxon>Sphingobacteriia</taxon>
        <taxon>Sphingobacteriales</taxon>
        <taxon>Sphingobacteriaceae</taxon>
        <taxon>Sphingobacterium</taxon>
    </lineage>
</organism>
<evidence type="ECO:0000313" key="2">
    <source>
        <dbReference type="Proteomes" id="UP000616201"/>
    </source>
</evidence>
<dbReference type="Proteomes" id="UP000616201">
    <property type="component" value="Unassembled WGS sequence"/>
</dbReference>
<name>A0A928V1P3_9SPHI</name>
<proteinExistence type="predicted"/>
<dbReference type="AlphaFoldDB" id="A0A928V1P3"/>